<evidence type="ECO:0000259" key="8">
    <source>
        <dbReference type="PROSITE" id="PS50126"/>
    </source>
</evidence>
<dbReference type="SMART" id="SM00322">
    <property type="entry name" value="KH"/>
    <property type="match status" value="2"/>
</dbReference>
<organism evidence="9 10">
    <name type="scientific">Thermomonas carbonis</name>
    <dbReference type="NCBI Taxonomy" id="1463158"/>
    <lineage>
        <taxon>Bacteria</taxon>
        <taxon>Pseudomonadati</taxon>
        <taxon>Pseudomonadota</taxon>
        <taxon>Gammaproteobacteria</taxon>
        <taxon>Lysobacterales</taxon>
        <taxon>Lysobacteraceae</taxon>
        <taxon>Thermomonas</taxon>
    </lineage>
</organism>
<dbReference type="InterPro" id="IPR025249">
    <property type="entry name" value="TF_NusA_KH_1st"/>
</dbReference>
<comment type="function">
    <text evidence="7">Participates in both transcription termination and antitermination.</text>
</comment>
<dbReference type="PROSITE" id="PS50126">
    <property type="entry name" value="S1"/>
    <property type="match status" value="1"/>
</dbReference>
<dbReference type="FunFam" id="2.40.50.140:FF:000058">
    <property type="entry name" value="Transcription termination/antitermination protein NusA"/>
    <property type="match status" value="1"/>
</dbReference>
<reference evidence="9 10" key="1">
    <citation type="submission" date="2020-08" db="EMBL/GenBank/DDBJ databases">
        <title>Genome sequence of Thermomonas carbonis KCTC 42013T.</title>
        <authorList>
            <person name="Hyun D.-W."/>
            <person name="Bae J.-W."/>
        </authorList>
    </citation>
    <scope>NUCLEOTIDE SEQUENCE [LARGE SCALE GENOMIC DNA]</scope>
    <source>
        <strain evidence="9 10">KCTC 42013</strain>
    </source>
</reference>
<dbReference type="Proteomes" id="UP000515804">
    <property type="component" value="Chromosome"/>
</dbReference>
<dbReference type="KEGG" id="tcn:H9L16_13765"/>
<dbReference type="NCBIfam" id="TIGR01954">
    <property type="entry name" value="nusA_Cterm_rpt"/>
    <property type="match status" value="2"/>
</dbReference>
<dbReference type="PANTHER" id="PTHR22648:SF0">
    <property type="entry name" value="TRANSCRIPTION TERMINATION_ANTITERMINATION PROTEIN NUSA"/>
    <property type="match status" value="1"/>
</dbReference>
<dbReference type="GO" id="GO:0003700">
    <property type="term" value="F:DNA-binding transcription factor activity"/>
    <property type="evidence" value="ECO:0007669"/>
    <property type="project" value="InterPro"/>
</dbReference>
<dbReference type="GO" id="GO:0031564">
    <property type="term" value="P:transcription antitermination"/>
    <property type="evidence" value="ECO:0007669"/>
    <property type="project" value="UniProtKB-UniRule"/>
</dbReference>
<dbReference type="CDD" id="cd04455">
    <property type="entry name" value="S1_NusA"/>
    <property type="match status" value="1"/>
</dbReference>
<dbReference type="InterPro" id="IPR010214">
    <property type="entry name" value="Tscrpt_termin_fac_NusA_C_rpt"/>
</dbReference>
<dbReference type="PANTHER" id="PTHR22648">
    <property type="entry name" value="TRANSCRIPTION TERMINATION FACTOR NUSA"/>
    <property type="match status" value="1"/>
</dbReference>
<keyword evidence="3 7" id="KW-0889">Transcription antitermination</keyword>
<dbReference type="Pfam" id="PF08529">
    <property type="entry name" value="NusA_N"/>
    <property type="match status" value="1"/>
</dbReference>
<dbReference type="SUPFAM" id="SSF54814">
    <property type="entry name" value="Prokaryotic type KH domain (KH-domain type II)"/>
    <property type="match status" value="2"/>
</dbReference>
<dbReference type="InterPro" id="IPR012340">
    <property type="entry name" value="NA-bd_OB-fold"/>
</dbReference>
<dbReference type="InterPro" id="IPR013735">
    <property type="entry name" value="TF_NusA_N"/>
</dbReference>
<dbReference type="InterPro" id="IPR058582">
    <property type="entry name" value="KH_NusA_2nd"/>
</dbReference>
<dbReference type="FunFam" id="3.30.300.20:FF:000005">
    <property type="entry name" value="Transcription termination/antitermination protein NusA"/>
    <property type="match status" value="1"/>
</dbReference>
<dbReference type="HAMAP" id="MF_00945_B">
    <property type="entry name" value="NusA_B"/>
    <property type="match status" value="1"/>
</dbReference>
<keyword evidence="10" id="KW-1185">Reference proteome</keyword>
<dbReference type="InterPro" id="IPR010213">
    <property type="entry name" value="TF_NusA"/>
</dbReference>
<dbReference type="InterPro" id="IPR009019">
    <property type="entry name" value="KH_sf_prok-type"/>
</dbReference>
<keyword evidence="4 7" id="KW-0694">RNA-binding</keyword>
<keyword evidence="5 7" id="KW-0805">Transcription regulation</keyword>
<evidence type="ECO:0000256" key="1">
    <source>
        <dbReference type="ARBA" id="ARBA00022472"/>
    </source>
</evidence>
<comment type="similarity">
    <text evidence="7">Belongs to the NusA family.</text>
</comment>
<proteinExistence type="inferred from homology"/>
<evidence type="ECO:0000256" key="7">
    <source>
        <dbReference type="HAMAP-Rule" id="MF_00945"/>
    </source>
</evidence>
<dbReference type="AlphaFoldDB" id="A0A7G9SPD2"/>
<dbReference type="SMART" id="SM00316">
    <property type="entry name" value="S1"/>
    <property type="match status" value="1"/>
</dbReference>
<dbReference type="NCBIfam" id="TIGR01953">
    <property type="entry name" value="NusA"/>
    <property type="match status" value="1"/>
</dbReference>
<dbReference type="InterPro" id="IPR010995">
    <property type="entry name" value="DNA_repair_Rad51/TF_NusA_a-hlx"/>
</dbReference>
<evidence type="ECO:0000256" key="3">
    <source>
        <dbReference type="ARBA" id="ARBA00022814"/>
    </source>
</evidence>
<dbReference type="Gene3D" id="1.10.150.20">
    <property type="entry name" value="5' to 3' exonuclease, C-terminal subdomain"/>
    <property type="match status" value="2"/>
</dbReference>
<dbReference type="CDD" id="cd02134">
    <property type="entry name" value="KH-II_NusA_rpt1"/>
    <property type="match status" value="1"/>
</dbReference>
<sequence>MSKELLLVVDAVAAEKGVPESVILEAIEAALATAAKKRYAEQDVLVRVAIDSKDGSYETFRRWEVVADDVVMESPDRQVRLMDAVDESDDAEVGDYIEEQIENPDFGRIAAQAAKQVIVQRVREAERAQVVDAWKDRVGELVTGVVKRVERGNIYVDLGGNAEAIIAKDKGIPRDVLRTGDRVRGYLFDVRSEPRGPQLFISRAAPEFMMELFKLEVPEVGQGLVSIMACARDPGDRAKIAVLAHDNRTDPIGACIGMRGSRVQAVTNELNGERVDIILWSDNAAQFVINAMAPAEVQSIIVDEDKHSMDLAVAEDKLAQAIGRGGQNVRLASRLTGWQLNVMTADQVQAKSEAEQATSRQLFMDKMEVDEEIAGILVAEGFNSVEEIAYVPVGELLAVEGFDEDIVEELRSRARDALLNDALAVEEGLEEHQPAEDLLSLEGMDESTAYALAERGIRTREDLAEAATDEIEDVEGMDAERAAALIMEARKHWFE</sequence>
<dbReference type="InterPro" id="IPR030842">
    <property type="entry name" value="TF_NusA_bacterial"/>
</dbReference>
<evidence type="ECO:0000256" key="4">
    <source>
        <dbReference type="ARBA" id="ARBA00022884"/>
    </source>
</evidence>
<accession>A0A7G9SPD2</accession>
<feature type="domain" description="S1 motif" evidence="8">
    <location>
        <begin position="139"/>
        <end position="204"/>
    </location>
</feature>
<dbReference type="InterPro" id="IPR004087">
    <property type="entry name" value="KH_dom"/>
</dbReference>
<dbReference type="InterPro" id="IPR015946">
    <property type="entry name" value="KH_dom-like_a/b"/>
</dbReference>
<keyword evidence="2 7" id="KW-0963">Cytoplasm</keyword>
<keyword evidence="6 7" id="KW-0804">Transcription</keyword>
<protein>
    <recommendedName>
        <fullName evidence="7">Transcription termination/antitermination protein NusA</fullName>
    </recommendedName>
</protein>
<dbReference type="GO" id="GO:0000166">
    <property type="term" value="F:nucleotide binding"/>
    <property type="evidence" value="ECO:0007669"/>
    <property type="project" value="InterPro"/>
</dbReference>
<dbReference type="Pfam" id="PF14520">
    <property type="entry name" value="HHH_5"/>
    <property type="match status" value="2"/>
</dbReference>
<dbReference type="InterPro" id="IPR036555">
    <property type="entry name" value="NusA_N_sf"/>
</dbReference>
<dbReference type="Gene3D" id="3.30.300.20">
    <property type="match status" value="2"/>
</dbReference>
<dbReference type="GO" id="GO:0006353">
    <property type="term" value="P:DNA-templated transcription termination"/>
    <property type="evidence" value="ECO:0007669"/>
    <property type="project" value="UniProtKB-UniRule"/>
</dbReference>
<dbReference type="EMBL" id="CP060719">
    <property type="protein sequence ID" value="QNN69707.1"/>
    <property type="molecule type" value="Genomic_DNA"/>
</dbReference>
<dbReference type="FunFam" id="1.10.150.20:FF:000018">
    <property type="entry name" value="Transcription termination/antitermination protein NusA"/>
    <property type="match status" value="1"/>
</dbReference>
<dbReference type="SUPFAM" id="SSF69705">
    <property type="entry name" value="Transcription factor NusA, N-terminal domain"/>
    <property type="match status" value="1"/>
</dbReference>
<dbReference type="RefSeq" id="WP_187552224.1">
    <property type="nucleotide sequence ID" value="NZ_BMZL01000001.1"/>
</dbReference>
<evidence type="ECO:0000313" key="10">
    <source>
        <dbReference type="Proteomes" id="UP000515804"/>
    </source>
</evidence>
<evidence type="ECO:0000313" key="9">
    <source>
        <dbReference type="EMBL" id="QNN69707.1"/>
    </source>
</evidence>
<keyword evidence="1 7" id="KW-0806">Transcription termination</keyword>
<comment type="subcellular location">
    <subcellularLocation>
        <location evidence="7">Cytoplasm</location>
    </subcellularLocation>
</comment>
<dbReference type="Pfam" id="PF26594">
    <property type="entry name" value="KH_NusA_2nd"/>
    <property type="match status" value="1"/>
</dbReference>
<dbReference type="SUPFAM" id="SSF50249">
    <property type="entry name" value="Nucleic acid-binding proteins"/>
    <property type="match status" value="1"/>
</dbReference>
<dbReference type="PROSITE" id="PS50084">
    <property type="entry name" value="KH_TYPE_1"/>
    <property type="match status" value="1"/>
</dbReference>
<evidence type="ECO:0000256" key="6">
    <source>
        <dbReference type="ARBA" id="ARBA00023163"/>
    </source>
</evidence>
<dbReference type="Gene3D" id="2.40.50.140">
    <property type="entry name" value="Nucleic acid-binding proteins"/>
    <property type="match status" value="1"/>
</dbReference>
<dbReference type="SUPFAM" id="SSF47794">
    <property type="entry name" value="Rad51 N-terminal domain-like"/>
    <property type="match status" value="2"/>
</dbReference>
<dbReference type="GO" id="GO:0005829">
    <property type="term" value="C:cytosol"/>
    <property type="evidence" value="ECO:0007669"/>
    <property type="project" value="TreeGrafter"/>
</dbReference>
<dbReference type="GO" id="GO:0003723">
    <property type="term" value="F:RNA binding"/>
    <property type="evidence" value="ECO:0007669"/>
    <property type="project" value="UniProtKB-UniRule"/>
</dbReference>
<dbReference type="Pfam" id="PF00575">
    <property type="entry name" value="S1"/>
    <property type="match status" value="1"/>
</dbReference>
<evidence type="ECO:0000256" key="5">
    <source>
        <dbReference type="ARBA" id="ARBA00023015"/>
    </source>
</evidence>
<gene>
    <name evidence="7 9" type="primary">nusA</name>
    <name evidence="9" type="ORF">H9L16_13765</name>
</gene>
<dbReference type="FunFam" id="3.30.300.20:FF:000002">
    <property type="entry name" value="Transcription termination/antitermination protein NusA"/>
    <property type="match status" value="1"/>
</dbReference>
<dbReference type="Pfam" id="PF13184">
    <property type="entry name" value="KH_NusA_1st"/>
    <property type="match status" value="1"/>
</dbReference>
<dbReference type="Gene3D" id="3.30.1480.10">
    <property type="entry name" value="NusA, N-terminal domain"/>
    <property type="match status" value="1"/>
</dbReference>
<dbReference type="CDD" id="cd22529">
    <property type="entry name" value="KH-II_NusA_rpt2"/>
    <property type="match status" value="1"/>
</dbReference>
<evidence type="ECO:0000256" key="2">
    <source>
        <dbReference type="ARBA" id="ARBA00022490"/>
    </source>
</evidence>
<comment type="subunit">
    <text evidence="7">Monomer. Binds directly to the core enzyme of the DNA-dependent RNA polymerase and to nascent RNA.</text>
</comment>
<dbReference type="InterPro" id="IPR003029">
    <property type="entry name" value="S1_domain"/>
</dbReference>
<name>A0A7G9SPD2_9GAMM</name>